<proteinExistence type="predicted"/>
<dbReference type="HOGENOM" id="CLU_1415410_0_0_1"/>
<dbReference type="KEGG" id="lbc:LACBIDRAFT_314930"/>
<organism evidence="2">
    <name type="scientific">Laccaria bicolor (strain S238N-H82 / ATCC MYA-4686)</name>
    <name type="common">Bicoloured deceiver</name>
    <name type="synonym">Laccaria laccata var. bicolor</name>
    <dbReference type="NCBI Taxonomy" id="486041"/>
    <lineage>
        <taxon>Eukaryota</taxon>
        <taxon>Fungi</taxon>
        <taxon>Dikarya</taxon>
        <taxon>Basidiomycota</taxon>
        <taxon>Agaricomycotina</taxon>
        <taxon>Agaricomycetes</taxon>
        <taxon>Agaricomycetidae</taxon>
        <taxon>Agaricales</taxon>
        <taxon>Agaricineae</taxon>
        <taxon>Hydnangiaceae</taxon>
        <taxon>Laccaria</taxon>
    </lineage>
</organism>
<protein>
    <submittedName>
        <fullName evidence="1">Predicted protein</fullName>
    </submittedName>
</protein>
<evidence type="ECO:0000313" key="1">
    <source>
        <dbReference type="EMBL" id="EDR00019.1"/>
    </source>
</evidence>
<dbReference type="RefSeq" id="XP_001889328.1">
    <property type="nucleotide sequence ID" value="XM_001889293.1"/>
</dbReference>
<dbReference type="InParanoid" id="B0DZH2"/>
<dbReference type="EMBL" id="DS547155">
    <property type="protein sequence ID" value="EDR00019.1"/>
    <property type="molecule type" value="Genomic_DNA"/>
</dbReference>
<dbReference type="AlphaFoldDB" id="B0DZH2"/>
<keyword evidence="2" id="KW-1185">Reference proteome</keyword>
<dbReference type="Proteomes" id="UP000001194">
    <property type="component" value="Unassembled WGS sequence"/>
</dbReference>
<dbReference type="GeneID" id="6084981"/>
<evidence type="ECO:0000313" key="2">
    <source>
        <dbReference type="Proteomes" id="UP000001194"/>
    </source>
</evidence>
<sequence length="192" mass="21706">MTSVDFYSFNELSIISLCSKTKSLQFLSPILPLLSCHCQTSNFKPSYANLNLMGLVRLLGLVQSQMLKYFYYLANRVEEMVCDLYICKSFFNVQTRWLKSLLSLSRRSGCSKGCLREVKTLTYDECLTGNFLAMPSIPADPPVKAAVPDDPSMEVSIPEVLPAEAVTEDPRYNYGMVTSVTHFWVPMRLSLK</sequence>
<reference evidence="1 2" key="1">
    <citation type="journal article" date="2008" name="Nature">
        <title>The genome of Laccaria bicolor provides insights into mycorrhizal symbiosis.</title>
        <authorList>
            <person name="Martin F."/>
            <person name="Aerts A."/>
            <person name="Ahren D."/>
            <person name="Brun A."/>
            <person name="Danchin E.G.J."/>
            <person name="Duchaussoy F."/>
            <person name="Gibon J."/>
            <person name="Kohler A."/>
            <person name="Lindquist E."/>
            <person name="Pereda V."/>
            <person name="Salamov A."/>
            <person name="Shapiro H.J."/>
            <person name="Wuyts J."/>
            <person name="Blaudez D."/>
            <person name="Buee M."/>
            <person name="Brokstein P."/>
            <person name="Canbaeck B."/>
            <person name="Cohen D."/>
            <person name="Courty P.E."/>
            <person name="Coutinho P.M."/>
            <person name="Delaruelle C."/>
            <person name="Detter J.C."/>
            <person name="Deveau A."/>
            <person name="DiFazio S."/>
            <person name="Duplessis S."/>
            <person name="Fraissinet-Tachet L."/>
            <person name="Lucic E."/>
            <person name="Frey-Klett P."/>
            <person name="Fourrey C."/>
            <person name="Feussner I."/>
            <person name="Gay G."/>
            <person name="Grimwood J."/>
            <person name="Hoegger P.J."/>
            <person name="Jain P."/>
            <person name="Kilaru S."/>
            <person name="Labbe J."/>
            <person name="Lin Y.C."/>
            <person name="Legue V."/>
            <person name="Le Tacon F."/>
            <person name="Marmeisse R."/>
            <person name="Melayah D."/>
            <person name="Montanini B."/>
            <person name="Muratet M."/>
            <person name="Nehls U."/>
            <person name="Niculita-Hirzel H."/>
            <person name="Oudot-Le Secq M.P."/>
            <person name="Peter M."/>
            <person name="Quesneville H."/>
            <person name="Rajashekar B."/>
            <person name="Reich M."/>
            <person name="Rouhier N."/>
            <person name="Schmutz J."/>
            <person name="Yin T."/>
            <person name="Chalot M."/>
            <person name="Henrissat B."/>
            <person name="Kuees U."/>
            <person name="Lucas S."/>
            <person name="Van de Peer Y."/>
            <person name="Podila G.K."/>
            <person name="Polle A."/>
            <person name="Pukkila P.J."/>
            <person name="Richardson P.M."/>
            <person name="Rouze P."/>
            <person name="Sanders I.R."/>
            <person name="Stajich J.E."/>
            <person name="Tunlid A."/>
            <person name="Tuskan G."/>
            <person name="Grigoriev I.V."/>
        </authorList>
    </citation>
    <scope>NUCLEOTIDE SEQUENCE [LARGE SCALE GENOMIC DNA]</scope>
    <source>
        <strain evidence="2">S238N-H82 / ATCC MYA-4686</strain>
    </source>
</reference>
<name>B0DZH2_LACBS</name>
<accession>B0DZH2</accession>
<gene>
    <name evidence="1" type="ORF">LACBIDRAFT_314930</name>
</gene>